<sequence length="503" mass="54602">MAFEEKPVRPLQGSELFIAGLLLAASNFIVVLDMTIANVSVPHIAGGLAISPSEGTYVITSYAVAEAITVPLTGWLASRFGTLRVFTFAMLMFGVFSMLCGLANSLGFLVISRILQGFAGGPLMPLSQTLLMRIFPKEKQGAAMGLWAMTTLIAPVLGPVIGGHISDNWGWPFIFYINIPLAALAAFLIWKMLQRFETKVIKAKIDFVGLALLVTWVAALQIMLDEGKKLDWFASTEICILLGVAIIGFISFLIWELTQENPIVDLRVFRHRGFSASVLTISLAFGAFFGSVVLTPLWLQTYMGYTAEWSGLTTCALGMLAVIAAPFAAKMSTKFDPRYLVFFGVMWLGLWTFVRSFGTTDMTHWQVSIPMLIQGLGMPFFFVPLTGLALASVLEKETASAAGLMSFLRTLAGAFATSIVTTSWENDASMYKAELAGKIEMPPELAQSGAQGIAMLDQMVQSQAVMLATNHIFLISACTFVFAALAIWFAPKPTRVADTSAAH</sequence>
<feature type="transmembrane region" description="Helical" evidence="8">
    <location>
        <begin position="205"/>
        <end position="224"/>
    </location>
</feature>
<dbReference type="SUPFAM" id="SSF103473">
    <property type="entry name" value="MFS general substrate transporter"/>
    <property type="match status" value="1"/>
</dbReference>
<feature type="transmembrane region" description="Helical" evidence="8">
    <location>
        <begin position="276"/>
        <end position="297"/>
    </location>
</feature>
<evidence type="ECO:0000313" key="11">
    <source>
        <dbReference type="Proteomes" id="UP000249739"/>
    </source>
</evidence>
<feature type="transmembrane region" description="Helical" evidence="8">
    <location>
        <begin position="472"/>
        <end position="490"/>
    </location>
</feature>
<evidence type="ECO:0000256" key="4">
    <source>
        <dbReference type="ARBA" id="ARBA00022475"/>
    </source>
</evidence>
<keyword evidence="4" id="KW-1003">Cell membrane</keyword>
<feature type="transmembrane region" description="Helical" evidence="8">
    <location>
        <begin position="142"/>
        <end position="161"/>
    </location>
</feature>
<keyword evidence="5 8" id="KW-0812">Transmembrane</keyword>
<name>A0A2W5FJE4_9BACT</name>
<dbReference type="Proteomes" id="UP000249739">
    <property type="component" value="Unassembled WGS sequence"/>
</dbReference>
<feature type="transmembrane region" description="Helical" evidence="8">
    <location>
        <begin position="369"/>
        <end position="394"/>
    </location>
</feature>
<dbReference type="PRINTS" id="PR01036">
    <property type="entry name" value="TCRTETB"/>
</dbReference>
<accession>A0A2W5FJE4</accession>
<gene>
    <name evidence="10" type="primary">emrB</name>
    <name evidence="10" type="ORF">DI586_04575</name>
</gene>
<dbReference type="InterPro" id="IPR011701">
    <property type="entry name" value="MFS"/>
</dbReference>
<evidence type="ECO:0000256" key="2">
    <source>
        <dbReference type="ARBA" id="ARBA00008537"/>
    </source>
</evidence>
<protein>
    <submittedName>
        <fullName evidence="10">MFS transporter</fullName>
    </submittedName>
</protein>
<evidence type="ECO:0000256" key="1">
    <source>
        <dbReference type="ARBA" id="ARBA00004651"/>
    </source>
</evidence>
<keyword evidence="7 8" id="KW-0472">Membrane</keyword>
<evidence type="ECO:0000256" key="3">
    <source>
        <dbReference type="ARBA" id="ARBA00022448"/>
    </source>
</evidence>
<dbReference type="Gene3D" id="1.20.1720.10">
    <property type="entry name" value="Multidrug resistance protein D"/>
    <property type="match status" value="1"/>
</dbReference>
<evidence type="ECO:0000313" key="10">
    <source>
        <dbReference type="EMBL" id="PZP56165.1"/>
    </source>
</evidence>
<evidence type="ECO:0000256" key="5">
    <source>
        <dbReference type="ARBA" id="ARBA00022692"/>
    </source>
</evidence>
<feature type="transmembrane region" description="Helical" evidence="8">
    <location>
        <begin position="406"/>
        <end position="424"/>
    </location>
</feature>
<proteinExistence type="inferred from homology"/>
<feature type="transmembrane region" description="Helical" evidence="8">
    <location>
        <begin position="230"/>
        <end position="255"/>
    </location>
</feature>
<keyword evidence="6 8" id="KW-1133">Transmembrane helix</keyword>
<dbReference type="PANTHER" id="PTHR42718:SF9">
    <property type="entry name" value="MAJOR FACILITATOR SUPERFAMILY MULTIDRUG TRANSPORTER MFSC"/>
    <property type="match status" value="1"/>
</dbReference>
<dbReference type="PANTHER" id="PTHR42718">
    <property type="entry name" value="MAJOR FACILITATOR SUPERFAMILY MULTIDRUG TRANSPORTER MFSC"/>
    <property type="match status" value="1"/>
</dbReference>
<feature type="domain" description="Major facilitator superfamily (MFS) profile" evidence="9">
    <location>
        <begin position="19"/>
        <end position="495"/>
    </location>
</feature>
<evidence type="ECO:0000256" key="8">
    <source>
        <dbReference type="SAM" id="Phobius"/>
    </source>
</evidence>
<comment type="caution">
    <text evidence="10">The sequence shown here is derived from an EMBL/GenBank/DDBJ whole genome shotgun (WGS) entry which is preliminary data.</text>
</comment>
<dbReference type="AlphaFoldDB" id="A0A2W5FJE4"/>
<dbReference type="EMBL" id="QFOT01000035">
    <property type="protein sequence ID" value="PZP56165.1"/>
    <property type="molecule type" value="Genomic_DNA"/>
</dbReference>
<dbReference type="Gene3D" id="1.20.1250.20">
    <property type="entry name" value="MFS general substrate transporter like domains"/>
    <property type="match status" value="1"/>
</dbReference>
<feature type="transmembrane region" description="Helical" evidence="8">
    <location>
        <begin position="309"/>
        <end position="327"/>
    </location>
</feature>
<dbReference type="NCBIfam" id="TIGR00711">
    <property type="entry name" value="efflux_EmrB"/>
    <property type="match status" value="1"/>
</dbReference>
<reference evidence="10 11" key="1">
    <citation type="submission" date="2017-08" db="EMBL/GenBank/DDBJ databases">
        <title>Infants hospitalized years apart are colonized by the same room-sourced microbial strains.</title>
        <authorList>
            <person name="Brooks B."/>
            <person name="Olm M.R."/>
            <person name="Firek B.A."/>
            <person name="Baker R."/>
            <person name="Thomas B.C."/>
            <person name="Morowitz M.J."/>
            <person name="Banfield J.F."/>
        </authorList>
    </citation>
    <scope>NUCLEOTIDE SEQUENCE [LARGE SCALE GENOMIC DNA]</scope>
    <source>
        <strain evidence="10">S2_006_000_R2_64</strain>
    </source>
</reference>
<dbReference type="InterPro" id="IPR004638">
    <property type="entry name" value="EmrB-like"/>
</dbReference>
<feature type="transmembrane region" description="Helical" evidence="8">
    <location>
        <begin position="16"/>
        <end position="37"/>
    </location>
</feature>
<evidence type="ECO:0000256" key="7">
    <source>
        <dbReference type="ARBA" id="ARBA00023136"/>
    </source>
</evidence>
<feature type="transmembrane region" description="Helical" evidence="8">
    <location>
        <begin position="339"/>
        <end position="357"/>
    </location>
</feature>
<keyword evidence="3" id="KW-0813">Transport</keyword>
<dbReference type="GO" id="GO:0005886">
    <property type="term" value="C:plasma membrane"/>
    <property type="evidence" value="ECO:0007669"/>
    <property type="project" value="UniProtKB-SubCell"/>
</dbReference>
<dbReference type="GO" id="GO:0022857">
    <property type="term" value="F:transmembrane transporter activity"/>
    <property type="evidence" value="ECO:0007669"/>
    <property type="project" value="InterPro"/>
</dbReference>
<comment type="subcellular location">
    <subcellularLocation>
        <location evidence="1">Cell membrane</location>
        <topology evidence="1">Multi-pass membrane protein</topology>
    </subcellularLocation>
</comment>
<feature type="transmembrane region" description="Helical" evidence="8">
    <location>
        <begin position="173"/>
        <end position="193"/>
    </location>
</feature>
<feature type="transmembrane region" description="Helical" evidence="8">
    <location>
        <begin position="85"/>
        <end position="111"/>
    </location>
</feature>
<feature type="transmembrane region" description="Helical" evidence="8">
    <location>
        <begin position="57"/>
        <end position="78"/>
    </location>
</feature>
<organism evidence="10 11">
    <name type="scientific">Micavibrio aeruginosavorus</name>
    <dbReference type="NCBI Taxonomy" id="349221"/>
    <lineage>
        <taxon>Bacteria</taxon>
        <taxon>Pseudomonadati</taxon>
        <taxon>Bdellovibrionota</taxon>
        <taxon>Bdellovibrionia</taxon>
        <taxon>Bdellovibrionales</taxon>
        <taxon>Pseudobdellovibrionaceae</taxon>
        <taxon>Micavibrio</taxon>
    </lineage>
</organism>
<evidence type="ECO:0000256" key="6">
    <source>
        <dbReference type="ARBA" id="ARBA00022989"/>
    </source>
</evidence>
<dbReference type="PROSITE" id="PS50850">
    <property type="entry name" value="MFS"/>
    <property type="match status" value="1"/>
</dbReference>
<evidence type="ECO:0000259" key="9">
    <source>
        <dbReference type="PROSITE" id="PS50850"/>
    </source>
</evidence>
<dbReference type="CDD" id="cd17503">
    <property type="entry name" value="MFS_LmrB_MDR_like"/>
    <property type="match status" value="1"/>
</dbReference>
<comment type="similarity">
    <text evidence="2">Belongs to the major facilitator superfamily. EmrB family.</text>
</comment>
<dbReference type="InterPro" id="IPR020846">
    <property type="entry name" value="MFS_dom"/>
</dbReference>
<dbReference type="InterPro" id="IPR036259">
    <property type="entry name" value="MFS_trans_sf"/>
</dbReference>
<dbReference type="Pfam" id="PF07690">
    <property type="entry name" value="MFS_1"/>
    <property type="match status" value="1"/>
</dbReference>